<dbReference type="InterPro" id="IPR008930">
    <property type="entry name" value="Terpenoid_cyclase/PrenylTrfase"/>
</dbReference>
<comment type="caution">
    <text evidence="6">The sequence shown here is derived from an EMBL/GenBank/DDBJ whole genome shotgun (WGS) entry which is preliminary data.</text>
</comment>
<dbReference type="InterPro" id="IPR044814">
    <property type="entry name" value="Terpene_cyclase_plant_C1"/>
</dbReference>
<dbReference type="PANTHER" id="PTHR31225">
    <property type="entry name" value="OS04G0344100 PROTEIN-RELATED"/>
    <property type="match status" value="1"/>
</dbReference>
<dbReference type="InterPro" id="IPR005630">
    <property type="entry name" value="Terpene_synthase_metal-bd"/>
</dbReference>
<organism evidence="6 7">
    <name type="scientific">Carnegiea gigantea</name>
    <dbReference type="NCBI Taxonomy" id="171969"/>
    <lineage>
        <taxon>Eukaryota</taxon>
        <taxon>Viridiplantae</taxon>
        <taxon>Streptophyta</taxon>
        <taxon>Embryophyta</taxon>
        <taxon>Tracheophyta</taxon>
        <taxon>Spermatophyta</taxon>
        <taxon>Magnoliopsida</taxon>
        <taxon>eudicotyledons</taxon>
        <taxon>Gunneridae</taxon>
        <taxon>Pentapetalae</taxon>
        <taxon>Caryophyllales</taxon>
        <taxon>Cactineae</taxon>
        <taxon>Cactaceae</taxon>
        <taxon>Cactoideae</taxon>
        <taxon>Echinocereeae</taxon>
        <taxon>Carnegiea</taxon>
    </lineage>
</organism>
<feature type="domain" description="Terpene synthase N-terminal" evidence="4">
    <location>
        <begin position="29"/>
        <end position="128"/>
    </location>
</feature>
<keyword evidence="3" id="KW-0456">Lyase</keyword>
<dbReference type="Pfam" id="PF01397">
    <property type="entry name" value="Terpene_synth"/>
    <property type="match status" value="2"/>
</dbReference>
<dbReference type="PANTHER" id="PTHR31225:SF221">
    <property type="entry name" value="(-)-GERMACRENE D SYNTHASE"/>
    <property type="match status" value="1"/>
</dbReference>
<dbReference type="InterPro" id="IPR050148">
    <property type="entry name" value="Terpene_synthase-like"/>
</dbReference>
<dbReference type="Gene3D" id="1.10.600.10">
    <property type="entry name" value="Farnesyl Diphosphate Synthase"/>
    <property type="match status" value="1"/>
</dbReference>
<dbReference type="CDD" id="cd00684">
    <property type="entry name" value="Terpene_cyclase_plant_C1"/>
    <property type="match status" value="1"/>
</dbReference>
<keyword evidence="2" id="KW-0479">Metal-binding</keyword>
<dbReference type="InterPro" id="IPR001906">
    <property type="entry name" value="Terpene_synth_N"/>
</dbReference>
<dbReference type="GO" id="GO:0010333">
    <property type="term" value="F:terpene synthase activity"/>
    <property type="evidence" value="ECO:0007669"/>
    <property type="project" value="InterPro"/>
</dbReference>
<dbReference type="Gene3D" id="1.50.10.130">
    <property type="entry name" value="Terpene synthase, N-terminal domain"/>
    <property type="match status" value="1"/>
</dbReference>
<dbReference type="EMBL" id="JAKOGI010000356">
    <property type="protein sequence ID" value="KAJ8436199.1"/>
    <property type="molecule type" value="Genomic_DNA"/>
</dbReference>
<dbReference type="SUPFAM" id="SSF48576">
    <property type="entry name" value="Terpenoid synthases"/>
    <property type="match status" value="1"/>
</dbReference>
<evidence type="ECO:0000313" key="7">
    <source>
        <dbReference type="Proteomes" id="UP001153076"/>
    </source>
</evidence>
<feature type="domain" description="Terpene synthase metal-binding" evidence="5">
    <location>
        <begin position="275"/>
        <end position="505"/>
    </location>
</feature>
<evidence type="ECO:0000259" key="4">
    <source>
        <dbReference type="Pfam" id="PF01397"/>
    </source>
</evidence>
<dbReference type="InterPro" id="IPR036965">
    <property type="entry name" value="Terpene_synth_N_sf"/>
</dbReference>
<protein>
    <submittedName>
        <fullName evidence="6">Uncharacterized protein</fullName>
    </submittedName>
</protein>
<feature type="domain" description="Terpene synthase N-terminal" evidence="4">
    <location>
        <begin position="147"/>
        <end position="221"/>
    </location>
</feature>
<dbReference type="SFLD" id="SFLDS00005">
    <property type="entry name" value="Isoprenoid_Synthase_Type_I"/>
    <property type="match status" value="1"/>
</dbReference>
<evidence type="ECO:0000313" key="6">
    <source>
        <dbReference type="EMBL" id="KAJ8436199.1"/>
    </source>
</evidence>
<evidence type="ECO:0000256" key="1">
    <source>
        <dbReference type="ARBA" id="ARBA00001946"/>
    </source>
</evidence>
<keyword evidence="7" id="KW-1185">Reference proteome</keyword>
<evidence type="ECO:0000259" key="5">
    <source>
        <dbReference type="Pfam" id="PF03936"/>
    </source>
</evidence>
<sequence>MENSAGVASQNASSKEIKNCSLAQYHPDLWGDHFLNYTPSPQDIICQEEHELDELKKEVRKKLLTAIENPKDKLGFIDAIERLGVAYHFEEEIGLVLQEYHDNYNQKNGLYEDDLYYVSLKFRLLRQHSSLHLVRTNARMYLIICRVCADIFTKFKDDKNGFKVGLMSRDAQELLGLYEATYLRVHEEDILEDALELSKTKLKELVPYLAPSLAKHVLHALSRPMRKALPRMYAREFMSFYQEDEFHDQVLLKFAKLDFNILQRQHHQELSIISRSPEGYFWKVGVYYEPRYALGRKFVTKITAMTSILDDLFDNVSGIQAELELFTQAIQRWDINAMDELPKYMKIWFQTLLEVYDEMAEELAIIGRSSTVSYAKNAMKDLVKTYHAESKWLPDYQSKALAPTMEVYTKIAFDSTTYPMLTLASFVGMGEIATEQAFDWLIGKPQMLRAACLICRFMDDIVSHQFEQQRQHIPSAAECMIQENGVSEEEACRELYKQVDDAWKDLNAAFFNPQSPPMPLLLRILNYARVMELLYKVEDGYSDSINTKRYLVSLLVDPVEIM</sequence>
<dbReference type="SFLD" id="SFLDG01019">
    <property type="entry name" value="Terpene_Cyclase_Like_1_C_Termi"/>
    <property type="match status" value="1"/>
</dbReference>
<dbReference type="GO" id="GO:0016102">
    <property type="term" value="P:diterpenoid biosynthetic process"/>
    <property type="evidence" value="ECO:0007669"/>
    <property type="project" value="InterPro"/>
</dbReference>
<dbReference type="OrthoDB" id="1877784at2759"/>
<proteinExistence type="predicted"/>
<reference evidence="6" key="1">
    <citation type="submission" date="2022-04" db="EMBL/GenBank/DDBJ databases">
        <title>Carnegiea gigantea Genome sequencing and assembly v2.</title>
        <authorList>
            <person name="Copetti D."/>
            <person name="Sanderson M.J."/>
            <person name="Burquez A."/>
            <person name="Wojciechowski M.F."/>
        </authorList>
    </citation>
    <scope>NUCLEOTIDE SEQUENCE</scope>
    <source>
        <strain evidence="6">SGP5-SGP5p</strain>
        <tissue evidence="6">Aerial part</tissue>
    </source>
</reference>
<name>A0A9Q1QC37_9CARY</name>
<comment type="cofactor">
    <cofactor evidence="1">
        <name>Mg(2+)</name>
        <dbReference type="ChEBI" id="CHEBI:18420"/>
    </cofactor>
</comment>
<dbReference type="GO" id="GO:0000287">
    <property type="term" value="F:magnesium ion binding"/>
    <property type="evidence" value="ECO:0007669"/>
    <property type="project" value="InterPro"/>
</dbReference>
<dbReference type="Pfam" id="PF03936">
    <property type="entry name" value="Terpene_synth_C"/>
    <property type="match status" value="1"/>
</dbReference>
<evidence type="ECO:0000256" key="3">
    <source>
        <dbReference type="ARBA" id="ARBA00023239"/>
    </source>
</evidence>
<dbReference type="SUPFAM" id="SSF48239">
    <property type="entry name" value="Terpenoid cyclases/Protein prenyltransferases"/>
    <property type="match status" value="1"/>
</dbReference>
<gene>
    <name evidence="6" type="ORF">Cgig2_006886</name>
</gene>
<dbReference type="AlphaFoldDB" id="A0A9Q1QC37"/>
<dbReference type="Proteomes" id="UP001153076">
    <property type="component" value="Unassembled WGS sequence"/>
</dbReference>
<dbReference type="InterPro" id="IPR034741">
    <property type="entry name" value="Terpene_cyclase-like_1_C"/>
</dbReference>
<evidence type="ECO:0000256" key="2">
    <source>
        <dbReference type="ARBA" id="ARBA00022723"/>
    </source>
</evidence>
<accession>A0A9Q1QC37</accession>
<dbReference type="InterPro" id="IPR008949">
    <property type="entry name" value="Isoprenoid_synthase_dom_sf"/>
</dbReference>